<dbReference type="Proteomes" id="UP000095038">
    <property type="component" value="Unassembled WGS sequence"/>
</dbReference>
<feature type="region of interest" description="Disordered" evidence="2">
    <location>
        <begin position="241"/>
        <end position="260"/>
    </location>
</feature>
<dbReference type="InParanoid" id="A0A1D2VF90"/>
<keyword evidence="5" id="KW-1185">Reference proteome</keyword>
<proteinExistence type="inferred from homology"/>
<feature type="region of interest" description="Disordered" evidence="2">
    <location>
        <begin position="265"/>
        <end position="287"/>
    </location>
</feature>
<evidence type="ECO:0000259" key="3">
    <source>
        <dbReference type="SMART" id="SM00860"/>
    </source>
</evidence>
<dbReference type="PANTHER" id="PTHR47432:SF1">
    <property type="entry name" value="CELL WALL ASSEMBLY REGULATOR SMI1"/>
    <property type="match status" value="1"/>
</dbReference>
<dbReference type="InterPro" id="IPR009203">
    <property type="entry name" value="Knr4/Smi1"/>
</dbReference>
<evidence type="ECO:0000256" key="2">
    <source>
        <dbReference type="SAM" id="MobiDB-lite"/>
    </source>
</evidence>
<dbReference type="Pfam" id="PF09346">
    <property type="entry name" value="SMI1_KNR4"/>
    <property type="match status" value="2"/>
</dbReference>
<dbReference type="InterPro" id="IPR051873">
    <property type="entry name" value="KNR4/SMI1_regulator"/>
</dbReference>
<organism evidence="4 5">
    <name type="scientific">Ascoidea rubescens DSM 1968</name>
    <dbReference type="NCBI Taxonomy" id="1344418"/>
    <lineage>
        <taxon>Eukaryota</taxon>
        <taxon>Fungi</taxon>
        <taxon>Dikarya</taxon>
        <taxon>Ascomycota</taxon>
        <taxon>Saccharomycotina</taxon>
        <taxon>Saccharomycetes</taxon>
        <taxon>Ascoideaceae</taxon>
        <taxon>Ascoidea</taxon>
    </lineage>
</organism>
<dbReference type="InterPro" id="IPR018958">
    <property type="entry name" value="Knr4/Smi1-like_dom"/>
</dbReference>
<feature type="compositionally biased region" description="Polar residues" evidence="2">
    <location>
        <begin position="265"/>
        <end position="275"/>
    </location>
</feature>
<feature type="compositionally biased region" description="Polar residues" evidence="2">
    <location>
        <begin position="469"/>
        <end position="482"/>
    </location>
</feature>
<feature type="region of interest" description="Disordered" evidence="2">
    <location>
        <begin position="495"/>
        <end position="517"/>
    </location>
</feature>
<dbReference type="GeneID" id="30967055"/>
<feature type="region of interest" description="Disordered" evidence="2">
    <location>
        <begin position="449"/>
        <end position="482"/>
    </location>
</feature>
<dbReference type="EMBL" id="KV454482">
    <property type="protein sequence ID" value="ODV60296.1"/>
    <property type="molecule type" value="Genomic_DNA"/>
</dbReference>
<gene>
    <name evidence="4" type="ORF">ASCRUDRAFT_76311</name>
</gene>
<evidence type="ECO:0000313" key="4">
    <source>
        <dbReference type="EMBL" id="ODV60296.1"/>
    </source>
</evidence>
<evidence type="ECO:0000313" key="5">
    <source>
        <dbReference type="Proteomes" id="UP000095038"/>
    </source>
</evidence>
<dbReference type="FunCoup" id="A0A1D2VF90">
    <property type="interactions" value="63"/>
</dbReference>
<evidence type="ECO:0000256" key="1">
    <source>
        <dbReference type="ARBA" id="ARBA00005303"/>
    </source>
</evidence>
<name>A0A1D2VF90_9ASCO</name>
<comment type="similarity">
    <text evidence="1">Belongs to the KNR4/SMI1 family.</text>
</comment>
<dbReference type="STRING" id="1344418.A0A1D2VF90"/>
<dbReference type="InterPro" id="IPR037883">
    <property type="entry name" value="Knr4/Smi1-like_sf"/>
</dbReference>
<dbReference type="SMART" id="SM00860">
    <property type="entry name" value="SMI1_KNR4"/>
    <property type="match status" value="1"/>
</dbReference>
<dbReference type="PANTHER" id="PTHR47432">
    <property type="entry name" value="CELL WALL ASSEMBLY REGULATOR SMI1"/>
    <property type="match status" value="1"/>
</dbReference>
<dbReference type="SUPFAM" id="SSF160631">
    <property type="entry name" value="SMI1/KNR4-like"/>
    <property type="match status" value="2"/>
</dbReference>
<dbReference type="RefSeq" id="XP_020046603.1">
    <property type="nucleotide sequence ID" value="XM_020193419.1"/>
</dbReference>
<dbReference type="PIRSF" id="PIRSF017023">
    <property type="entry name" value="KNR4"/>
    <property type="match status" value="1"/>
</dbReference>
<dbReference type="GO" id="GO:0070880">
    <property type="term" value="P:fungal-type cell wall beta-glucan biosynthetic process"/>
    <property type="evidence" value="ECO:0007669"/>
    <property type="project" value="TreeGrafter"/>
</dbReference>
<dbReference type="OrthoDB" id="2305498at2759"/>
<feature type="compositionally biased region" description="Low complexity" evidence="2">
    <location>
        <begin position="276"/>
        <end position="287"/>
    </location>
</feature>
<sequence>MALSLKKRFNELLYSFKTNDRYSDYDANQKARIPTSNHQRANSTQDIFKSYNINLNSNFNDAYSQQSSNSSFRKRNNRISLQNFDGEGVSECILAWRHIQLWTSKNHPELDETLSPPVTTNDIIKAQSDLNIQFPQSLITSLRIHDGQDLSGSLGNEAGGLVFNLQLLNLEKIVSMTKTWRKVSEKVNNFILTKKKNQHLQNLKSPELTYSLDFHKSSMSKHDGNDYFLLDNDDYDADLQSDSLNQFKPHHSKSKSLNYPTPYTSNTQIYGHSKQNSTFTSHSRNSSTNTSVLSFGNDLLLNKKSNLFSQGSIPPQSTQPVYCHRDWVPLISDNCGNQIAVDLSPGPKGKWGQVIIFGRDFDIKFVIAPTWGDFLLTFAKDLENKNYIITHPDNNLIDDIYSGEGDLLYYDNTLKMQKNYLYVLRDRALDDWKKKSTFDHYSSSVSELDKKSNRSFSPTSQSHQRRHTYSQPHLSTIKQEQNSNSFAQNIIPTIKEKSSMDSLPTNNSTIDSSQSNTFCDLKDLNQSTTRNRSSSESSESSIVITRIVQVPENNGKNLNNEVIIIDDDPYENIVL</sequence>
<protein>
    <submittedName>
        <fullName evidence="4">Cell wall assembly and cell proliferation coordinating protein</fullName>
    </submittedName>
</protein>
<feature type="compositionally biased region" description="Polar residues" evidence="2">
    <location>
        <begin position="500"/>
        <end position="517"/>
    </location>
</feature>
<accession>A0A1D2VF90</accession>
<dbReference type="GO" id="GO:0043332">
    <property type="term" value="C:mating projection tip"/>
    <property type="evidence" value="ECO:0007669"/>
    <property type="project" value="TreeGrafter"/>
</dbReference>
<reference evidence="5" key="1">
    <citation type="submission" date="2016-05" db="EMBL/GenBank/DDBJ databases">
        <title>Comparative genomics of biotechnologically important yeasts.</title>
        <authorList>
            <consortium name="DOE Joint Genome Institute"/>
            <person name="Riley R."/>
            <person name="Haridas S."/>
            <person name="Wolfe K.H."/>
            <person name="Lopes M.R."/>
            <person name="Hittinger C.T."/>
            <person name="Goker M."/>
            <person name="Salamov A."/>
            <person name="Wisecaver J."/>
            <person name="Long T.M."/>
            <person name="Aerts A.L."/>
            <person name="Barry K."/>
            <person name="Choi C."/>
            <person name="Clum A."/>
            <person name="Coughlan A.Y."/>
            <person name="Deshpande S."/>
            <person name="Douglass A.P."/>
            <person name="Hanson S.J."/>
            <person name="Klenk H.-P."/>
            <person name="Labutti K."/>
            <person name="Lapidus A."/>
            <person name="Lindquist E."/>
            <person name="Lipzen A."/>
            <person name="Meier-Kolthoff J.P."/>
            <person name="Ohm R.A."/>
            <person name="Otillar R.P."/>
            <person name="Pangilinan J."/>
            <person name="Peng Y."/>
            <person name="Rokas A."/>
            <person name="Rosa C.A."/>
            <person name="Scheuner C."/>
            <person name="Sibirny A.A."/>
            <person name="Slot J.C."/>
            <person name="Stielow J.B."/>
            <person name="Sun H."/>
            <person name="Kurtzman C.P."/>
            <person name="Blackwell M."/>
            <person name="Grigoriev I.V."/>
            <person name="Jeffries T.W."/>
        </authorList>
    </citation>
    <scope>NUCLEOTIDE SEQUENCE [LARGE SCALE GENOMIC DNA]</scope>
    <source>
        <strain evidence="5">DSM 1968</strain>
    </source>
</reference>
<dbReference type="AlphaFoldDB" id="A0A1D2VF90"/>
<feature type="domain" description="Knr4/Smi1-like" evidence="3">
    <location>
        <begin position="117"/>
        <end position="377"/>
    </location>
</feature>